<keyword evidence="7" id="KW-1185">Reference proteome</keyword>
<keyword evidence="5" id="KW-0812">Transmembrane</keyword>
<dbReference type="PANTHER" id="PTHR25464:SF2">
    <property type="entry name" value="RING-TYPE DOMAIN-CONTAINING PROTEIN"/>
    <property type="match status" value="1"/>
</dbReference>
<dbReference type="Gene3D" id="3.30.40.10">
    <property type="entry name" value="Zinc/RING finger domain, C3HC4 (zinc finger)"/>
    <property type="match status" value="1"/>
</dbReference>
<reference evidence="8" key="1">
    <citation type="submission" date="2022-11" db="UniProtKB">
        <authorList>
            <consortium name="WormBaseParasite"/>
        </authorList>
    </citation>
    <scope>IDENTIFICATION</scope>
</reference>
<evidence type="ECO:0000256" key="1">
    <source>
        <dbReference type="ARBA" id="ARBA00022723"/>
    </source>
</evidence>
<keyword evidence="3" id="KW-0862">Zinc</keyword>
<keyword evidence="1" id="KW-0479">Metal-binding</keyword>
<organism evidence="7 8">
    <name type="scientific">Panagrolaimus superbus</name>
    <dbReference type="NCBI Taxonomy" id="310955"/>
    <lineage>
        <taxon>Eukaryota</taxon>
        <taxon>Metazoa</taxon>
        <taxon>Ecdysozoa</taxon>
        <taxon>Nematoda</taxon>
        <taxon>Chromadorea</taxon>
        <taxon>Rhabditida</taxon>
        <taxon>Tylenchina</taxon>
        <taxon>Panagrolaimomorpha</taxon>
        <taxon>Panagrolaimoidea</taxon>
        <taxon>Panagrolaimidae</taxon>
        <taxon>Panagrolaimus</taxon>
    </lineage>
</organism>
<evidence type="ECO:0000313" key="7">
    <source>
        <dbReference type="Proteomes" id="UP000887577"/>
    </source>
</evidence>
<feature type="transmembrane region" description="Helical" evidence="5">
    <location>
        <begin position="159"/>
        <end position="180"/>
    </location>
</feature>
<dbReference type="AlphaFoldDB" id="A0A914YP71"/>
<dbReference type="PROSITE" id="PS00518">
    <property type="entry name" value="ZF_RING_1"/>
    <property type="match status" value="1"/>
</dbReference>
<sequence length="181" mass="20831">MEVLPNIKYYQNVKILGNENQIGISVEALECKICFDLFDKIPGLLKCGHSFCYKCISLIRAQTVFKKLNAFQCPLCTKSLSLSDWIIPNYAFDDILQYASIFASQNKNIVFVNSDDQTKLLKKMKTQKHLYSEACKLLGSEKLRSQNKMTEVKKVENNLIFIIFTAIFLFILFALFKLAFL</sequence>
<dbReference type="SMART" id="SM00184">
    <property type="entry name" value="RING"/>
    <property type="match status" value="1"/>
</dbReference>
<dbReference type="InterPro" id="IPR027370">
    <property type="entry name" value="Znf-RING_euk"/>
</dbReference>
<dbReference type="WBParaSite" id="PSU_v2.g2640.t1">
    <property type="protein sequence ID" value="PSU_v2.g2640.t1"/>
    <property type="gene ID" value="PSU_v2.g2640"/>
</dbReference>
<dbReference type="Pfam" id="PF13445">
    <property type="entry name" value="zf-RING_UBOX"/>
    <property type="match status" value="1"/>
</dbReference>
<evidence type="ECO:0000313" key="8">
    <source>
        <dbReference type="WBParaSite" id="PSU_v2.g2640.t1"/>
    </source>
</evidence>
<evidence type="ECO:0000256" key="3">
    <source>
        <dbReference type="ARBA" id="ARBA00022833"/>
    </source>
</evidence>
<evidence type="ECO:0000256" key="2">
    <source>
        <dbReference type="ARBA" id="ARBA00022771"/>
    </source>
</evidence>
<keyword evidence="5" id="KW-1133">Transmembrane helix</keyword>
<dbReference type="InterPro" id="IPR017907">
    <property type="entry name" value="Znf_RING_CS"/>
</dbReference>
<dbReference type="InterPro" id="IPR013083">
    <property type="entry name" value="Znf_RING/FYVE/PHD"/>
</dbReference>
<dbReference type="SUPFAM" id="SSF57850">
    <property type="entry name" value="RING/U-box"/>
    <property type="match status" value="1"/>
</dbReference>
<evidence type="ECO:0000256" key="5">
    <source>
        <dbReference type="SAM" id="Phobius"/>
    </source>
</evidence>
<dbReference type="PANTHER" id="PTHR25464">
    <property type="entry name" value="TRIPARTITE MOTIF-CONTAINING PROTEIN 2-LIKE PROTEIN"/>
    <property type="match status" value="1"/>
</dbReference>
<feature type="domain" description="RING-type" evidence="6">
    <location>
        <begin position="31"/>
        <end position="77"/>
    </location>
</feature>
<dbReference type="GO" id="GO:0008270">
    <property type="term" value="F:zinc ion binding"/>
    <property type="evidence" value="ECO:0007669"/>
    <property type="project" value="UniProtKB-KW"/>
</dbReference>
<dbReference type="InterPro" id="IPR001841">
    <property type="entry name" value="Znf_RING"/>
</dbReference>
<protein>
    <submittedName>
        <fullName evidence="8">RING-type domain-containing protein</fullName>
    </submittedName>
</protein>
<evidence type="ECO:0000259" key="6">
    <source>
        <dbReference type="PROSITE" id="PS50089"/>
    </source>
</evidence>
<proteinExistence type="predicted"/>
<accession>A0A914YP71</accession>
<dbReference type="PROSITE" id="PS50089">
    <property type="entry name" value="ZF_RING_2"/>
    <property type="match status" value="1"/>
</dbReference>
<name>A0A914YP71_9BILA</name>
<keyword evidence="2 4" id="KW-0863">Zinc-finger</keyword>
<evidence type="ECO:0000256" key="4">
    <source>
        <dbReference type="PROSITE-ProRule" id="PRU00175"/>
    </source>
</evidence>
<dbReference type="Proteomes" id="UP000887577">
    <property type="component" value="Unplaced"/>
</dbReference>
<keyword evidence="5" id="KW-0472">Membrane</keyword>